<dbReference type="EMBL" id="NBNE01007322">
    <property type="protein sequence ID" value="OWZ00794.1"/>
    <property type="molecule type" value="Genomic_DNA"/>
</dbReference>
<reference evidence="2" key="1">
    <citation type="submission" date="2017-03" db="EMBL/GenBank/DDBJ databases">
        <title>Phytopthora megakarya and P. palmivora, two closely related causual agents of cacao black pod achieved similar genome size and gene model numbers by different mechanisms.</title>
        <authorList>
            <person name="Ali S."/>
            <person name="Shao J."/>
            <person name="Larry D.J."/>
            <person name="Kronmiller B."/>
            <person name="Shen D."/>
            <person name="Strem M.D."/>
            <person name="Melnick R.L."/>
            <person name="Guiltinan M.J."/>
            <person name="Tyler B.M."/>
            <person name="Meinhardt L.W."/>
            <person name="Bailey B.A."/>
        </authorList>
    </citation>
    <scope>NUCLEOTIDE SEQUENCE [LARGE SCALE GENOMIC DNA]</scope>
    <source>
        <strain evidence="2">zdho120</strain>
    </source>
</reference>
<sequence length="78" mass="9204">MLGPHPSSVSERNAYEWRRKLQREYSYALACAEDLQKRAKKMRSDEQTRKWMELSERAKTGLEKGDSVWLYIPKVQTG</sequence>
<protein>
    <recommendedName>
        <fullName evidence="3">Reverse transcriptase</fullName>
    </recommendedName>
</protein>
<proteinExistence type="predicted"/>
<accession>A0A225V6N3</accession>
<keyword evidence="2" id="KW-1185">Reference proteome</keyword>
<evidence type="ECO:0000313" key="1">
    <source>
        <dbReference type="EMBL" id="OWZ00794.1"/>
    </source>
</evidence>
<dbReference type="AlphaFoldDB" id="A0A225V6N3"/>
<gene>
    <name evidence="1" type="ORF">PHMEG_00027937</name>
</gene>
<evidence type="ECO:0008006" key="3">
    <source>
        <dbReference type="Google" id="ProtNLM"/>
    </source>
</evidence>
<feature type="non-terminal residue" evidence="1">
    <location>
        <position position="78"/>
    </location>
</feature>
<name>A0A225V6N3_9STRA</name>
<dbReference type="Proteomes" id="UP000198211">
    <property type="component" value="Unassembled WGS sequence"/>
</dbReference>
<dbReference type="OrthoDB" id="92494at2759"/>
<comment type="caution">
    <text evidence="1">The sequence shown here is derived from an EMBL/GenBank/DDBJ whole genome shotgun (WGS) entry which is preliminary data.</text>
</comment>
<evidence type="ECO:0000313" key="2">
    <source>
        <dbReference type="Proteomes" id="UP000198211"/>
    </source>
</evidence>
<organism evidence="1 2">
    <name type="scientific">Phytophthora megakarya</name>
    <dbReference type="NCBI Taxonomy" id="4795"/>
    <lineage>
        <taxon>Eukaryota</taxon>
        <taxon>Sar</taxon>
        <taxon>Stramenopiles</taxon>
        <taxon>Oomycota</taxon>
        <taxon>Peronosporomycetes</taxon>
        <taxon>Peronosporales</taxon>
        <taxon>Peronosporaceae</taxon>
        <taxon>Phytophthora</taxon>
    </lineage>
</organism>